<evidence type="ECO:0000313" key="2">
    <source>
        <dbReference type="Proteomes" id="UP000824120"/>
    </source>
</evidence>
<sequence length="118" mass="14108">MEGLFVGIDCLGEWVEKKNRYIWHWKDVMQKCGYNCQLKDLVMSYIPHFFHNKKILPFKITDQPSLLVYFGGTERSPILRVYVDENPIEKDHNLEEDQQDMLNDEFDVVDMNNHNDKI</sequence>
<gene>
    <name evidence="1" type="ORF">H5410_064352</name>
</gene>
<dbReference type="AlphaFoldDB" id="A0A9J5VZT4"/>
<accession>A0A9J5VZT4</accession>
<organism evidence="1 2">
    <name type="scientific">Solanum commersonii</name>
    <name type="common">Commerson's wild potato</name>
    <name type="synonym">Commerson's nightshade</name>
    <dbReference type="NCBI Taxonomy" id="4109"/>
    <lineage>
        <taxon>Eukaryota</taxon>
        <taxon>Viridiplantae</taxon>
        <taxon>Streptophyta</taxon>
        <taxon>Embryophyta</taxon>
        <taxon>Tracheophyta</taxon>
        <taxon>Spermatophyta</taxon>
        <taxon>Magnoliopsida</taxon>
        <taxon>eudicotyledons</taxon>
        <taxon>Gunneridae</taxon>
        <taxon>Pentapetalae</taxon>
        <taxon>asterids</taxon>
        <taxon>lamiids</taxon>
        <taxon>Solanales</taxon>
        <taxon>Solanaceae</taxon>
        <taxon>Solanoideae</taxon>
        <taxon>Solaneae</taxon>
        <taxon>Solanum</taxon>
    </lineage>
</organism>
<reference evidence="1" key="1">
    <citation type="submission" date="2020-09" db="EMBL/GenBank/DDBJ databases">
        <title>De no assembly of potato wild relative species, Solanum commersonii.</title>
        <authorList>
            <person name="Cho K."/>
        </authorList>
    </citation>
    <scope>NUCLEOTIDE SEQUENCE</scope>
    <source>
        <strain evidence="1">LZ3.2</strain>
        <tissue evidence="1">Leaf</tissue>
    </source>
</reference>
<proteinExistence type="predicted"/>
<protein>
    <submittedName>
        <fullName evidence="1">Uncharacterized protein</fullName>
    </submittedName>
</protein>
<dbReference type="EMBL" id="JACXVP010000076">
    <property type="protein sequence ID" value="KAG5568636.1"/>
    <property type="molecule type" value="Genomic_DNA"/>
</dbReference>
<dbReference type="Proteomes" id="UP000824120">
    <property type="component" value="Unassembled WGS sequence"/>
</dbReference>
<evidence type="ECO:0000313" key="1">
    <source>
        <dbReference type="EMBL" id="KAG5568636.1"/>
    </source>
</evidence>
<name>A0A9J5VZT4_SOLCO</name>
<keyword evidence="2" id="KW-1185">Reference proteome</keyword>
<comment type="caution">
    <text evidence="1">The sequence shown here is derived from an EMBL/GenBank/DDBJ whole genome shotgun (WGS) entry which is preliminary data.</text>
</comment>